<organism evidence="3 4">
    <name type="scientific">Paramormyrops kingsleyae</name>
    <dbReference type="NCBI Taxonomy" id="1676925"/>
    <lineage>
        <taxon>Eukaryota</taxon>
        <taxon>Metazoa</taxon>
        <taxon>Chordata</taxon>
        <taxon>Craniata</taxon>
        <taxon>Vertebrata</taxon>
        <taxon>Euteleostomi</taxon>
        <taxon>Actinopterygii</taxon>
        <taxon>Neopterygii</taxon>
        <taxon>Teleostei</taxon>
        <taxon>Osteoglossocephala</taxon>
        <taxon>Osteoglossomorpha</taxon>
        <taxon>Osteoglossiformes</taxon>
        <taxon>Mormyridae</taxon>
        <taxon>Paramormyrops</taxon>
    </lineage>
</organism>
<evidence type="ECO:0000256" key="1">
    <source>
        <dbReference type="ARBA" id="ARBA00022441"/>
    </source>
</evidence>
<dbReference type="SUPFAM" id="SSF117281">
    <property type="entry name" value="Kelch motif"/>
    <property type="match status" value="1"/>
</dbReference>
<dbReference type="Pfam" id="PF01344">
    <property type="entry name" value="Kelch_1"/>
    <property type="match status" value="2"/>
</dbReference>
<dbReference type="PANTHER" id="PTHR45632:SF3">
    <property type="entry name" value="KELCH-LIKE PROTEIN 32"/>
    <property type="match status" value="1"/>
</dbReference>
<dbReference type="GeneTree" id="ENSGT00940000154664"/>
<accession>A0A3B3Q292</accession>
<keyword evidence="4" id="KW-1185">Reference proteome</keyword>
<dbReference type="AlphaFoldDB" id="A0A3B3Q292"/>
<dbReference type="Ensembl" id="ENSPKIT00000024135.1">
    <property type="protein sequence ID" value="ENSPKIP00000000248.1"/>
    <property type="gene ID" value="ENSPKIG00000018990.1"/>
</dbReference>
<reference evidence="3" key="1">
    <citation type="submission" date="2025-08" db="UniProtKB">
        <authorList>
            <consortium name="Ensembl"/>
        </authorList>
    </citation>
    <scope>IDENTIFICATION</scope>
</reference>
<evidence type="ECO:0000313" key="3">
    <source>
        <dbReference type="Ensembl" id="ENSPKIP00000000248.1"/>
    </source>
</evidence>
<proteinExistence type="predicted"/>
<protein>
    <submittedName>
        <fullName evidence="3">Kelch like family member 10</fullName>
    </submittedName>
</protein>
<keyword evidence="2" id="KW-0677">Repeat</keyword>
<dbReference type="SMART" id="SM00612">
    <property type="entry name" value="Kelch"/>
    <property type="match status" value="5"/>
</dbReference>
<evidence type="ECO:0000256" key="2">
    <source>
        <dbReference type="ARBA" id="ARBA00022737"/>
    </source>
</evidence>
<sequence>MVRMACMDPEFFMKTIKKNNLVKANVACRPIIEDVLKTMYDLDDGTACSDFENPLIRPRLPSAKLLAVGGWSQHTMNRINAYDTRADRWVDVTQEDDEPNSCHGTVYLNGYMYCIGGYDGTHAVNTVHRFDPITRAWQQVALMHSCRCYASVAVVDGYIYAMGRDDFLCLNTAERYDLETNKWTLIQPMQEQRNVAGATILNGKVGGTDRSQYLRSVEAYDPTTNSWHTVAPMSTIRSYFGIAVVDDQLFVLGGYDGLGVNKKVECYDAETGSWYHAQDMIAANDTFSCCVVPALPRIVQYASPR</sequence>
<reference evidence="3" key="2">
    <citation type="submission" date="2025-09" db="UniProtKB">
        <authorList>
            <consortium name="Ensembl"/>
        </authorList>
    </citation>
    <scope>IDENTIFICATION</scope>
</reference>
<dbReference type="Gene3D" id="2.120.10.80">
    <property type="entry name" value="Kelch-type beta propeller"/>
    <property type="match status" value="1"/>
</dbReference>
<dbReference type="InterPro" id="IPR006652">
    <property type="entry name" value="Kelch_1"/>
</dbReference>
<keyword evidence="1" id="KW-0880">Kelch repeat</keyword>
<dbReference type="Pfam" id="PF24681">
    <property type="entry name" value="Kelch_KLHDC2_KLHL20_DRC7"/>
    <property type="match status" value="1"/>
</dbReference>
<dbReference type="InterPro" id="IPR015915">
    <property type="entry name" value="Kelch-typ_b-propeller"/>
</dbReference>
<evidence type="ECO:0000313" key="4">
    <source>
        <dbReference type="Proteomes" id="UP000261540"/>
    </source>
</evidence>
<dbReference type="Proteomes" id="UP000261540">
    <property type="component" value="Unplaced"/>
</dbReference>
<dbReference type="STRING" id="1676925.ENSPKIP00000000248"/>
<name>A0A3B3Q292_9TELE</name>
<dbReference type="PANTHER" id="PTHR45632">
    <property type="entry name" value="LD33804P"/>
    <property type="match status" value="1"/>
</dbReference>